<sequence length="308" mass="33516">MSDLALIGKLLQTQTATYLTLGTLTAATWDWTLALAEEHRIVKRCGLSFAILAYFLARTSAVMLCVLTLIFYTGVPPGENSCSAVFGGIGGMIVIGNASKGYLFLLRVRAVYGKSLLVTLCVGVGWLLMVGSRFTVALLVHTTPLGHTGYCAVTAIGSLPTISLWLNFAYDTCTFISISVRLASYTTTTAAPWILTFVRGYGLPPTMRRLLQEGQLYYLTNLVAIFSAAIIAMSPVGPIYQAIFTVPATVTETIMTCKVFRAMVLRSFDFHDQNITSRDSGGTMIELCVSLDLERLQAQMTGIEREQV</sequence>
<evidence type="ECO:0000256" key="1">
    <source>
        <dbReference type="SAM" id="Phobius"/>
    </source>
</evidence>
<feature type="transmembrane region" description="Helical" evidence="1">
    <location>
        <begin position="215"/>
        <end position="233"/>
    </location>
</feature>
<gene>
    <name evidence="2" type="ORF">FIBSPDRAFT_147238</name>
</gene>
<keyword evidence="1" id="KW-1133">Transmembrane helix</keyword>
<name>A0A166BV66_9AGAM</name>
<feature type="transmembrane region" description="Helical" evidence="1">
    <location>
        <begin position="84"/>
        <end position="105"/>
    </location>
</feature>
<proteinExistence type="predicted"/>
<protein>
    <submittedName>
        <fullName evidence="2">Uncharacterized protein</fullName>
    </submittedName>
</protein>
<organism evidence="2 3">
    <name type="scientific">Athelia psychrophila</name>
    <dbReference type="NCBI Taxonomy" id="1759441"/>
    <lineage>
        <taxon>Eukaryota</taxon>
        <taxon>Fungi</taxon>
        <taxon>Dikarya</taxon>
        <taxon>Basidiomycota</taxon>
        <taxon>Agaricomycotina</taxon>
        <taxon>Agaricomycetes</taxon>
        <taxon>Agaricomycetidae</taxon>
        <taxon>Atheliales</taxon>
        <taxon>Atheliaceae</taxon>
        <taxon>Athelia</taxon>
    </lineage>
</organism>
<accession>A0A166BV66</accession>
<dbReference type="Proteomes" id="UP000076532">
    <property type="component" value="Unassembled WGS sequence"/>
</dbReference>
<feature type="transmembrane region" description="Helical" evidence="1">
    <location>
        <begin position="117"/>
        <end position="141"/>
    </location>
</feature>
<evidence type="ECO:0000313" key="3">
    <source>
        <dbReference type="Proteomes" id="UP000076532"/>
    </source>
</evidence>
<reference evidence="2 3" key="1">
    <citation type="journal article" date="2016" name="Mol. Biol. Evol.">
        <title>Comparative Genomics of Early-Diverging Mushroom-Forming Fungi Provides Insights into the Origins of Lignocellulose Decay Capabilities.</title>
        <authorList>
            <person name="Nagy L.G."/>
            <person name="Riley R."/>
            <person name="Tritt A."/>
            <person name="Adam C."/>
            <person name="Daum C."/>
            <person name="Floudas D."/>
            <person name="Sun H."/>
            <person name="Yadav J.S."/>
            <person name="Pangilinan J."/>
            <person name="Larsson K.H."/>
            <person name="Matsuura K."/>
            <person name="Barry K."/>
            <person name="Labutti K."/>
            <person name="Kuo R."/>
            <person name="Ohm R.A."/>
            <person name="Bhattacharya S.S."/>
            <person name="Shirouzu T."/>
            <person name="Yoshinaga Y."/>
            <person name="Martin F.M."/>
            <person name="Grigoriev I.V."/>
            <person name="Hibbett D.S."/>
        </authorList>
    </citation>
    <scope>NUCLEOTIDE SEQUENCE [LARGE SCALE GENOMIC DNA]</scope>
    <source>
        <strain evidence="2 3">CBS 109695</strain>
    </source>
</reference>
<feature type="transmembrane region" description="Helical" evidence="1">
    <location>
        <begin position="49"/>
        <end position="72"/>
    </location>
</feature>
<dbReference type="EMBL" id="KV417639">
    <property type="protein sequence ID" value="KZP13008.1"/>
    <property type="molecule type" value="Genomic_DNA"/>
</dbReference>
<keyword evidence="1" id="KW-0472">Membrane</keyword>
<feature type="transmembrane region" description="Helical" evidence="1">
    <location>
        <begin position="182"/>
        <end position="203"/>
    </location>
</feature>
<evidence type="ECO:0000313" key="2">
    <source>
        <dbReference type="EMBL" id="KZP13008.1"/>
    </source>
</evidence>
<keyword evidence="3" id="KW-1185">Reference proteome</keyword>
<feature type="transmembrane region" description="Helical" evidence="1">
    <location>
        <begin position="147"/>
        <end position="170"/>
    </location>
</feature>
<keyword evidence="1" id="KW-0812">Transmembrane</keyword>
<dbReference type="AlphaFoldDB" id="A0A166BV66"/>